<dbReference type="PANTHER" id="PTHR10775">
    <property type="entry name" value="OS08G0208400 PROTEIN"/>
    <property type="match status" value="1"/>
</dbReference>
<evidence type="ECO:0000313" key="2">
    <source>
        <dbReference type="Proteomes" id="UP001371456"/>
    </source>
</evidence>
<protein>
    <submittedName>
        <fullName evidence="1">Uncharacterized protein</fullName>
    </submittedName>
</protein>
<sequence>MPELNIPSSYNKTKYMVKNLGLDYEKIDACPNDCMLFRNDHKDDEFCHTCGASRYNKSPEVDSELEHSKKQH</sequence>
<dbReference type="AlphaFoldDB" id="A0AAN8TAK6"/>
<dbReference type="EMBL" id="JBANQN010000007">
    <property type="protein sequence ID" value="KAK6784409.1"/>
    <property type="molecule type" value="Genomic_DNA"/>
</dbReference>
<keyword evidence="2" id="KW-1185">Reference proteome</keyword>
<dbReference type="Proteomes" id="UP001371456">
    <property type="component" value="Unassembled WGS sequence"/>
</dbReference>
<evidence type="ECO:0000313" key="1">
    <source>
        <dbReference type="EMBL" id="KAK6784409.1"/>
    </source>
</evidence>
<gene>
    <name evidence="1" type="ORF">RDI58_017864</name>
</gene>
<name>A0AAN8TAK6_SOLBU</name>
<accession>A0AAN8TAK6</accession>
<proteinExistence type="predicted"/>
<comment type="caution">
    <text evidence="1">The sequence shown here is derived from an EMBL/GenBank/DDBJ whole genome shotgun (WGS) entry which is preliminary data.</text>
</comment>
<reference evidence="1 2" key="1">
    <citation type="submission" date="2024-02" db="EMBL/GenBank/DDBJ databases">
        <title>de novo genome assembly of Solanum bulbocastanum strain 11H21.</title>
        <authorList>
            <person name="Hosaka A.J."/>
        </authorList>
    </citation>
    <scope>NUCLEOTIDE SEQUENCE [LARGE SCALE GENOMIC DNA]</scope>
    <source>
        <tissue evidence="1">Young leaves</tissue>
    </source>
</reference>
<organism evidence="1 2">
    <name type="scientific">Solanum bulbocastanum</name>
    <name type="common">Wild potato</name>
    <dbReference type="NCBI Taxonomy" id="147425"/>
    <lineage>
        <taxon>Eukaryota</taxon>
        <taxon>Viridiplantae</taxon>
        <taxon>Streptophyta</taxon>
        <taxon>Embryophyta</taxon>
        <taxon>Tracheophyta</taxon>
        <taxon>Spermatophyta</taxon>
        <taxon>Magnoliopsida</taxon>
        <taxon>eudicotyledons</taxon>
        <taxon>Gunneridae</taxon>
        <taxon>Pentapetalae</taxon>
        <taxon>asterids</taxon>
        <taxon>lamiids</taxon>
        <taxon>Solanales</taxon>
        <taxon>Solanaceae</taxon>
        <taxon>Solanoideae</taxon>
        <taxon>Solaneae</taxon>
        <taxon>Solanum</taxon>
    </lineage>
</organism>
<dbReference type="PANTHER" id="PTHR10775:SF190">
    <property type="entry name" value="TNP2-LIKE TRANSPOSON PROTEIN"/>
    <property type="match status" value="1"/>
</dbReference>